<evidence type="ECO:0000313" key="2">
    <source>
        <dbReference type="EMBL" id="ETO09463.1"/>
    </source>
</evidence>
<evidence type="ECO:0000313" key="3">
    <source>
        <dbReference type="Proteomes" id="UP000023152"/>
    </source>
</evidence>
<dbReference type="EMBL" id="ASPP01024051">
    <property type="protein sequence ID" value="ETO09463.1"/>
    <property type="molecule type" value="Genomic_DNA"/>
</dbReference>
<protein>
    <recommendedName>
        <fullName evidence="4">Phosphoglycerate mutase family protein</fullName>
    </recommendedName>
</protein>
<dbReference type="OrthoDB" id="496981at2759"/>
<dbReference type="AlphaFoldDB" id="X6M645"/>
<comment type="caution">
    <text evidence="2">The sequence shown here is derived from an EMBL/GenBank/DDBJ whole genome shotgun (WGS) entry which is preliminary data.</text>
</comment>
<organism evidence="2 3">
    <name type="scientific">Reticulomyxa filosa</name>
    <dbReference type="NCBI Taxonomy" id="46433"/>
    <lineage>
        <taxon>Eukaryota</taxon>
        <taxon>Sar</taxon>
        <taxon>Rhizaria</taxon>
        <taxon>Retaria</taxon>
        <taxon>Foraminifera</taxon>
        <taxon>Monothalamids</taxon>
        <taxon>Reticulomyxidae</taxon>
        <taxon>Reticulomyxa</taxon>
    </lineage>
</organism>
<dbReference type="Proteomes" id="UP000023152">
    <property type="component" value="Unassembled WGS sequence"/>
</dbReference>
<feature type="compositionally biased region" description="Basic and acidic residues" evidence="1">
    <location>
        <begin position="180"/>
        <end position="198"/>
    </location>
</feature>
<dbReference type="InterPro" id="IPR029033">
    <property type="entry name" value="His_PPase_superfam"/>
</dbReference>
<keyword evidence="3" id="KW-1185">Reference proteome</keyword>
<name>X6M645_RETFI</name>
<gene>
    <name evidence="2" type="ORF">RFI_27914</name>
</gene>
<sequence length="319" mass="37189">MTTPEPKDYESKILWRTVIFIRHGESVWNESTDQGLRAPLQAAMAMGQGLREYATLKWRTNEYKHEDSLFVDAPLSAKGMKQANELSETLKKHASIRERQKTFFLRQHQQVLNCRTQTAFWHSITATHMYIYARTKKTNKHFIMSPNQKTHTNTAITIRKKKGVKHLFYLRKKKKKKKTDKAEMEEKLKTSEKKKTWTENELNNTDKSSEDGDEAPPLYTSAMEHLEEAVLRMEIIMTNALPLDPFDCMVYNHQLLQQQTKNESADLFIRNDMPLDRNYVFDILNGFNVPSIVASSNLRRAISSCVVALWSRLKMSNEK</sequence>
<dbReference type="Gene3D" id="3.40.50.1240">
    <property type="entry name" value="Phosphoglycerate mutase-like"/>
    <property type="match status" value="1"/>
</dbReference>
<evidence type="ECO:0008006" key="4">
    <source>
        <dbReference type="Google" id="ProtNLM"/>
    </source>
</evidence>
<proteinExistence type="predicted"/>
<feature type="non-terminal residue" evidence="2">
    <location>
        <position position="319"/>
    </location>
</feature>
<accession>X6M645</accession>
<feature type="region of interest" description="Disordered" evidence="1">
    <location>
        <begin position="172"/>
        <end position="217"/>
    </location>
</feature>
<reference evidence="2 3" key="1">
    <citation type="journal article" date="2013" name="Curr. Biol.">
        <title>The Genome of the Foraminiferan Reticulomyxa filosa.</title>
        <authorList>
            <person name="Glockner G."/>
            <person name="Hulsmann N."/>
            <person name="Schleicher M."/>
            <person name="Noegel A.A."/>
            <person name="Eichinger L."/>
            <person name="Gallinger C."/>
            <person name="Pawlowski J."/>
            <person name="Sierra R."/>
            <person name="Euteneuer U."/>
            <person name="Pillet L."/>
            <person name="Moustafa A."/>
            <person name="Platzer M."/>
            <person name="Groth M."/>
            <person name="Szafranski K."/>
            <person name="Schliwa M."/>
        </authorList>
    </citation>
    <scope>NUCLEOTIDE SEQUENCE [LARGE SCALE GENOMIC DNA]</scope>
</reference>
<evidence type="ECO:0000256" key="1">
    <source>
        <dbReference type="SAM" id="MobiDB-lite"/>
    </source>
</evidence>
<dbReference type="SUPFAM" id="SSF53254">
    <property type="entry name" value="Phosphoglycerate mutase-like"/>
    <property type="match status" value="1"/>
</dbReference>